<feature type="domain" description="Ig-like" evidence="6">
    <location>
        <begin position="121"/>
        <end position="225"/>
    </location>
</feature>
<dbReference type="OrthoDB" id="6252736at2759"/>
<evidence type="ECO:0000313" key="7">
    <source>
        <dbReference type="EMBL" id="TGZ58786.1"/>
    </source>
</evidence>
<keyword evidence="3" id="KW-1015">Disulfide bond</keyword>
<dbReference type="Pfam" id="PF13927">
    <property type="entry name" value="Ig_3"/>
    <property type="match status" value="1"/>
</dbReference>
<gene>
    <name evidence="7" type="ORF">CRM22_009450</name>
</gene>
<dbReference type="PROSITE" id="PS50835">
    <property type="entry name" value="IG_LIKE"/>
    <property type="match status" value="2"/>
</dbReference>
<evidence type="ECO:0000256" key="1">
    <source>
        <dbReference type="ARBA" id="ARBA00004479"/>
    </source>
</evidence>
<evidence type="ECO:0000256" key="4">
    <source>
        <dbReference type="ARBA" id="ARBA00023180"/>
    </source>
</evidence>
<keyword evidence="5" id="KW-0393">Immunoglobulin domain</keyword>
<dbReference type="GO" id="GO:0050839">
    <property type="term" value="F:cell adhesion molecule binding"/>
    <property type="evidence" value="ECO:0007669"/>
    <property type="project" value="TreeGrafter"/>
</dbReference>
<dbReference type="STRING" id="147828.A0A4S2L8W1"/>
<proteinExistence type="predicted"/>
<dbReference type="SMART" id="SM00409">
    <property type="entry name" value="IG"/>
    <property type="match status" value="3"/>
</dbReference>
<dbReference type="GO" id="GO:0098609">
    <property type="term" value="P:cell-cell adhesion"/>
    <property type="evidence" value="ECO:0007669"/>
    <property type="project" value="TreeGrafter"/>
</dbReference>
<dbReference type="SMART" id="SM00408">
    <property type="entry name" value="IGc2"/>
    <property type="match status" value="2"/>
</dbReference>
<dbReference type="InterPro" id="IPR036179">
    <property type="entry name" value="Ig-like_dom_sf"/>
</dbReference>
<organism evidence="7 8">
    <name type="scientific">Opisthorchis felineus</name>
    <dbReference type="NCBI Taxonomy" id="147828"/>
    <lineage>
        <taxon>Eukaryota</taxon>
        <taxon>Metazoa</taxon>
        <taxon>Spiralia</taxon>
        <taxon>Lophotrochozoa</taxon>
        <taxon>Platyhelminthes</taxon>
        <taxon>Trematoda</taxon>
        <taxon>Digenea</taxon>
        <taxon>Opisthorchiida</taxon>
        <taxon>Opisthorchiata</taxon>
        <taxon>Opisthorchiidae</taxon>
        <taxon>Opisthorchis</taxon>
    </lineage>
</organism>
<comment type="subcellular location">
    <subcellularLocation>
        <location evidence="1">Membrane</location>
        <topology evidence="1">Single-pass type I membrane protein</topology>
    </subcellularLocation>
</comment>
<evidence type="ECO:0000259" key="6">
    <source>
        <dbReference type="PROSITE" id="PS50835"/>
    </source>
</evidence>
<dbReference type="Proteomes" id="UP000308267">
    <property type="component" value="Unassembled WGS sequence"/>
</dbReference>
<evidence type="ECO:0000256" key="2">
    <source>
        <dbReference type="ARBA" id="ARBA00023136"/>
    </source>
</evidence>
<dbReference type="InterPro" id="IPR007110">
    <property type="entry name" value="Ig-like_dom"/>
</dbReference>
<evidence type="ECO:0000256" key="5">
    <source>
        <dbReference type="ARBA" id="ARBA00023319"/>
    </source>
</evidence>
<name>A0A4S2L8W1_OPIFE</name>
<dbReference type="PANTHER" id="PTHR11640:SF31">
    <property type="entry name" value="IRREGULAR CHIASM C-ROUGHEST PROTEIN-RELATED"/>
    <property type="match status" value="1"/>
</dbReference>
<dbReference type="PANTHER" id="PTHR11640">
    <property type="entry name" value="NEPHRIN"/>
    <property type="match status" value="1"/>
</dbReference>
<dbReference type="InterPro" id="IPR003598">
    <property type="entry name" value="Ig_sub2"/>
</dbReference>
<feature type="domain" description="Ig-like" evidence="6">
    <location>
        <begin position="5"/>
        <end position="93"/>
    </location>
</feature>
<dbReference type="InterPro" id="IPR013783">
    <property type="entry name" value="Ig-like_fold"/>
</dbReference>
<accession>A0A4S2L8W1</accession>
<dbReference type="EMBL" id="SJOL01009133">
    <property type="protein sequence ID" value="TGZ58786.1"/>
    <property type="molecule type" value="Genomic_DNA"/>
</dbReference>
<dbReference type="GO" id="GO:0005911">
    <property type="term" value="C:cell-cell junction"/>
    <property type="evidence" value="ECO:0007669"/>
    <property type="project" value="TreeGrafter"/>
</dbReference>
<keyword evidence="8" id="KW-1185">Reference proteome</keyword>
<dbReference type="AlphaFoldDB" id="A0A4S2L8W1"/>
<protein>
    <recommendedName>
        <fullName evidence="6">Ig-like domain-containing protein</fullName>
    </recommendedName>
</protein>
<comment type="caution">
    <text evidence="7">The sequence shown here is derived from an EMBL/GenBank/DDBJ whole genome shotgun (WGS) entry which is preliminary data.</text>
</comment>
<keyword evidence="4" id="KW-0325">Glycoprotein</keyword>
<evidence type="ECO:0000313" key="8">
    <source>
        <dbReference type="Proteomes" id="UP000308267"/>
    </source>
</evidence>
<sequence length="601" mass="67267">MSDPPQVFIPPSVTANEGERLEITCRADSNPPVRRIHWTVNSSTSLGKSESSARYNSRTLVIPNVSQRNFGEYTCHAESVKDLAEILDEQEVESLSRDRVEWWRTGYRRSATLTLSVHYHPGQATLLVSPSDKVTEEETVMFRCLENSTSPGYPRPTIYWFKLNLAQIPHSLFHSVDWWSVPIQPIQTNSTSYVVHRAQMLDSGIYGCYPKNAMGEGRPSHTFLSVTGKPLIVSSSPEMNFVEITDLKTFASDESYHPKTGLAGPTSPRSDSGVSLNCTLLGSSDMTVSWYYSPGDTKGSLGNEYKINMDKYNSALPRGPTEHYFSQNSSKVTNLDVTYVASTLTIPFLHSYDVSTALLRNWMQYPFLKCNPKSMPDHINWTGETSFHIWRHLKQLRQADGLYRCEASSRLGNTSHTMRIRVQTQPIKVSKFRVLNTTSTSVILTWSPGFHGTALDLFSAVSFWDLMKEHQQGGTLRPFLQNLLHEWEIAKRCAQTFKLELVDHGRQKQDEMLGGSSVYGGLNLDSSISAKQPDDFRRNAGILHALPSGHSTVVNITAFVFATDPTTLADTPKIDMLVCVCTCVSVLIHLSTFGPSLSDIF</sequence>
<evidence type="ECO:0000256" key="3">
    <source>
        <dbReference type="ARBA" id="ARBA00023157"/>
    </source>
</evidence>
<dbReference type="InterPro" id="IPR003599">
    <property type="entry name" value="Ig_sub"/>
</dbReference>
<dbReference type="Gene3D" id="2.60.40.10">
    <property type="entry name" value="Immunoglobulins"/>
    <property type="match status" value="3"/>
</dbReference>
<keyword evidence="2" id="KW-0472">Membrane</keyword>
<dbReference type="SUPFAM" id="SSF48726">
    <property type="entry name" value="Immunoglobulin"/>
    <property type="match status" value="3"/>
</dbReference>
<dbReference type="GO" id="GO:0005886">
    <property type="term" value="C:plasma membrane"/>
    <property type="evidence" value="ECO:0007669"/>
    <property type="project" value="TreeGrafter"/>
</dbReference>
<reference evidence="7 8" key="1">
    <citation type="journal article" date="2019" name="BMC Genomics">
        <title>New insights from Opisthorchis felineus genome: update on genomics of the epidemiologically important liver flukes.</title>
        <authorList>
            <person name="Ershov N.I."/>
            <person name="Mordvinov V.A."/>
            <person name="Prokhortchouk E.B."/>
            <person name="Pakharukova M.Y."/>
            <person name="Gunbin K.V."/>
            <person name="Ustyantsev K."/>
            <person name="Genaev M.A."/>
            <person name="Blinov A.G."/>
            <person name="Mazur A."/>
            <person name="Boulygina E."/>
            <person name="Tsygankova S."/>
            <person name="Khrameeva E."/>
            <person name="Chekanov N."/>
            <person name="Fan G."/>
            <person name="Xiao A."/>
            <person name="Zhang H."/>
            <person name="Xu X."/>
            <person name="Yang H."/>
            <person name="Solovyev V."/>
            <person name="Lee S.M."/>
            <person name="Liu X."/>
            <person name="Afonnikov D.A."/>
            <person name="Skryabin K.G."/>
        </authorList>
    </citation>
    <scope>NUCLEOTIDE SEQUENCE [LARGE SCALE GENOMIC DNA]</scope>
    <source>
        <strain evidence="7">AK-0245</strain>
        <tissue evidence="7">Whole organism</tissue>
    </source>
</reference>
<dbReference type="InterPro" id="IPR051275">
    <property type="entry name" value="Cell_adhesion_signaling"/>
</dbReference>